<comment type="caution">
    <text evidence="1">The sequence shown here is derived from an EMBL/GenBank/DDBJ whole genome shotgun (WGS) entry which is preliminary data.</text>
</comment>
<accession>X1E592</accession>
<proteinExistence type="predicted"/>
<protein>
    <submittedName>
        <fullName evidence="1">Uncharacterized protein</fullName>
    </submittedName>
</protein>
<dbReference type="AlphaFoldDB" id="X1E592"/>
<evidence type="ECO:0000313" key="1">
    <source>
        <dbReference type="EMBL" id="GAH15545.1"/>
    </source>
</evidence>
<dbReference type="EMBL" id="BART01032870">
    <property type="protein sequence ID" value="GAH15545.1"/>
    <property type="molecule type" value="Genomic_DNA"/>
</dbReference>
<organism evidence="1">
    <name type="scientific">marine sediment metagenome</name>
    <dbReference type="NCBI Taxonomy" id="412755"/>
    <lineage>
        <taxon>unclassified sequences</taxon>
        <taxon>metagenomes</taxon>
        <taxon>ecological metagenomes</taxon>
    </lineage>
</organism>
<gene>
    <name evidence="1" type="ORF">S01H4_56681</name>
</gene>
<name>X1E592_9ZZZZ</name>
<reference evidence="1" key="1">
    <citation type="journal article" date="2014" name="Front. Microbiol.">
        <title>High frequency of phylogenetically diverse reductive dehalogenase-homologous genes in deep subseafloor sedimentary metagenomes.</title>
        <authorList>
            <person name="Kawai M."/>
            <person name="Futagami T."/>
            <person name="Toyoda A."/>
            <person name="Takaki Y."/>
            <person name="Nishi S."/>
            <person name="Hori S."/>
            <person name="Arai W."/>
            <person name="Tsubouchi T."/>
            <person name="Morono Y."/>
            <person name="Uchiyama I."/>
            <person name="Ito T."/>
            <person name="Fujiyama A."/>
            <person name="Inagaki F."/>
            <person name="Takami H."/>
        </authorList>
    </citation>
    <scope>NUCLEOTIDE SEQUENCE</scope>
    <source>
        <strain evidence="1">Expedition CK06-06</strain>
    </source>
</reference>
<feature type="non-terminal residue" evidence="1">
    <location>
        <position position="1"/>
    </location>
</feature>
<sequence length="29" mass="3205">TETSHAALADSYQNIIPAMNRAADIIFNR</sequence>